<evidence type="ECO:0000313" key="7">
    <source>
        <dbReference type="Proteomes" id="UP000231658"/>
    </source>
</evidence>
<dbReference type="InterPro" id="IPR000700">
    <property type="entry name" value="PAS-assoc_C"/>
</dbReference>
<dbReference type="Pfam" id="PF07228">
    <property type="entry name" value="SpoIIE"/>
    <property type="match status" value="1"/>
</dbReference>
<dbReference type="GO" id="GO:0006355">
    <property type="term" value="P:regulation of DNA-templated transcription"/>
    <property type="evidence" value="ECO:0007669"/>
    <property type="project" value="InterPro"/>
</dbReference>
<dbReference type="PROSITE" id="PS50885">
    <property type="entry name" value="HAMP"/>
    <property type="match status" value="1"/>
</dbReference>
<gene>
    <name evidence="6" type="ORF">MTBPR1_40098</name>
</gene>
<sequence length="786" mass="88868">MAKQVHTVSIASLGKWFAAVSILLGSVLVISSLLMRQDSLLVDKTWATFKATQSEKARALNSLYEELGYGGMIHNFKNYILRHDEKHLRKAEERIGAAKSALRHLRIFMDQSEEIKALNYVEETVNQYSASLKTAQEMIIDKRPILAIDRAVKVNDGSAYYGFGILDRAVSQEGLDEMALGKPILLQKLLRAFGYGGMIHHFKNYILRAEATLYPKLQDSVNQARNLINDYRKLTINKAETEALRHIEHVLLSYEGNAPHVKVMTMNQATPQTIDRQVKINDEPALAGFQTLTRAIIDENHTASQNVEAAVERIHDLARYMIWGGLLLFPAMIILSNWVLRSKVITPISNITGVMRKLSNDQLDTPLHLDENPNTELGMMGRTVRLFKEHALERKKAEKRVAERERWFRALLESAPDATIIVNDKGIMELANKQAENHFGYSKQELLGENVDMLVPQAVRANHHKQRESFNNKSGFREMGTNLVLSGERKDGSSFPIEVSLSPIMTEEGRFIAAAIRDITEKKKAEKRLKDAYDVITSSINYAARIQRATLPDNVAMQDHLNDHFIIWEPRDTVGGDFYWSKEWGSGLLLMLGDCTGHGVPGAFMTLLSTGALEQALINTPCGNLTLLIQDMHKLLQSTLGQNLDHVGDSDDGLEMGACFISPQDQTLYYVGAHFTLYRLQNGELIEFKGTREAMGYRSIPYDQHYTLHELALEKDCEYYLCTDGLIDQIGETSGRSFGRKRLKTILSEINGRPMNEQKEIIEKRFAQFQGNQKRRDDVSLLGFKI</sequence>
<dbReference type="SMART" id="SM00091">
    <property type="entry name" value="PAS"/>
    <property type="match status" value="1"/>
</dbReference>
<dbReference type="OrthoDB" id="341208at2"/>
<feature type="domain" description="HAMP" evidence="5">
    <location>
        <begin position="342"/>
        <end position="396"/>
    </location>
</feature>
<dbReference type="AlphaFoldDB" id="A0A1C3RIJ8"/>
<dbReference type="GO" id="GO:0016791">
    <property type="term" value="F:phosphatase activity"/>
    <property type="evidence" value="ECO:0007669"/>
    <property type="project" value="TreeGrafter"/>
</dbReference>
<accession>A0A1C3RIJ8</accession>
<feature type="transmembrane region" description="Helical" evidence="2">
    <location>
        <begin position="16"/>
        <end position="35"/>
    </location>
</feature>
<proteinExistence type="predicted"/>
<protein>
    <recommendedName>
        <fullName evidence="8">PAS domain S-box protein</fullName>
    </recommendedName>
</protein>
<dbReference type="PROSITE" id="PS50112">
    <property type="entry name" value="PAS"/>
    <property type="match status" value="1"/>
</dbReference>
<feature type="domain" description="PAS" evidence="3">
    <location>
        <begin position="404"/>
        <end position="473"/>
    </location>
</feature>
<dbReference type="EMBL" id="FLYE01000034">
    <property type="protein sequence ID" value="SCA57075.1"/>
    <property type="molecule type" value="Genomic_DNA"/>
</dbReference>
<evidence type="ECO:0000259" key="4">
    <source>
        <dbReference type="PROSITE" id="PS50113"/>
    </source>
</evidence>
<keyword evidence="2" id="KW-0472">Membrane</keyword>
<dbReference type="STRING" id="1867952.MTBPR1_40098"/>
<evidence type="ECO:0000256" key="2">
    <source>
        <dbReference type="SAM" id="Phobius"/>
    </source>
</evidence>
<keyword evidence="7" id="KW-1185">Reference proteome</keyword>
<dbReference type="Gene3D" id="3.30.450.20">
    <property type="entry name" value="PAS domain"/>
    <property type="match status" value="1"/>
</dbReference>
<dbReference type="Pfam" id="PF00989">
    <property type="entry name" value="PAS"/>
    <property type="match status" value="1"/>
</dbReference>
<dbReference type="RefSeq" id="WP_069189134.1">
    <property type="nucleotide sequence ID" value="NZ_FLYE01000034.1"/>
</dbReference>
<evidence type="ECO:0000313" key="6">
    <source>
        <dbReference type="EMBL" id="SCA57075.1"/>
    </source>
</evidence>
<dbReference type="NCBIfam" id="TIGR00229">
    <property type="entry name" value="sensory_box"/>
    <property type="match status" value="1"/>
</dbReference>
<evidence type="ECO:0008006" key="8">
    <source>
        <dbReference type="Google" id="ProtNLM"/>
    </source>
</evidence>
<name>A0A1C3RIJ8_9PROT</name>
<dbReference type="CDD" id="cd00130">
    <property type="entry name" value="PAS"/>
    <property type="match status" value="1"/>
</dbReference>
<dbReference type="InterPro" id="IPR036457">
    <property type="entry name" value="PPM-type-like_dom_sf"/>
</dbReference>
<keyword evidence="1" id="KW-0378">Hydrolase</keyword>
<dbReference type="GO" id="GO:0016020">
    <property type="term" value="C:membrane"/>
    <property type="evidence" value="ECO:0007669"/>
    <property type="project" value="InterPro"/>
</dbReference>
<dbReference type="InterPro" id="IPR013767">
    <property type="entry name" value="PAS_fold"/>
</dbReference>
<dbReference type="InterPro" id="IPR035965">
    <property type="entry name" value="PAS-like_dom_sf"/>
</dbReference>
<dbReference type="SUPFAM" id="SSF55785">
    <property type="entry name" value="PYP-like sensor domain (PAS domain)"/>
    <property type="match status" value="1"/>
</dbReference>
<dbReference type="InterPro" id="IPR052016">
    <property type="entry name" value="Bact_Sigma-Reg"/>
</dbReference>
<dbReference type="SMART" id="SM00331">
    <property type="entry name" value="PP2C_SIG"/>
    <property type="match status" value="1"/>
</dbReference>
<evidence type="ECO:0000256" key="1">
    <source>
        <dbReference type="ARBA" id="ARBA00022801"/>
    </source>
</evidence>
<reference evidence="6 7" key="1">
    <citation type="submission" date="2016-07" db="EMBL/GenBank/DDBJ databases">
        <authorList>
            <person name="Lefevre C.T."/>
        </authorList>
    </citation>
    <scope>NUCLEOTIDE SEQUENCE [LARGE SCALE GENOMIC DNA]</scope>
    <source>
        <strain evidence="6">PR1</strain>
    </source>
</reference>
<dbReference type="Proteomes" id="UP000231658">
    <property type="component" value="Unassembled WGS sequence"/>
</dbReference>
<evidence type="ECO:0000259" key="3">
    <source>
        <dbReference type="PROSITE" id="PS50112"/>
    </source>
</evidence>
<organism evidence="6 7">
    <name type="scientific">Candidatus Terasakiella magnetica</name>
    <dbReference type="NCBI Taxonomy" id="1867952"/>
    <lineage>
        <taxon>Bacteria</taxon>
        <taxon>Pseudomonadati</taxon>
        <taxon>Pseudomonadota</taxon>
        <taxon>Alphaproteobacteria</taxon>
        <taxon>Rhodospirillales</taxon>
        <taxon>Terasakiellaceae</taxon>
        <taxon>Terasakiella</taxon>
    </lineage>
</organism>
<dbReference type="Gene3D" id="6.10.340.10">
    <property type="match status" value="1"/>
</dbReference>
<keyword evidence="2" id="KW-0812">Transmembrane</keyword>
<dbReference type="InterPro" id="IPR000014">
    <property type="entry name" value="PAS"/>
</dbReference>
<dbReference type="Gene3D" id="3.60.40.10">
    <property type="entry name" value="PPM-type phosphatase domain"/>
    <property type="match status" value="1"/>
</dbReference>
<dbReference type="InterPro" id="IPR001932">
    <property type="entry name" value="PPM-type_phosphatase-like_dom"/>
</dbReference>
<dbReference type="PROSITE" id="PS50113">
    <property type="entry name" value="PAC"/>
    <property type="match status" value="1"/>
</dbReference>
<dbReference type="PANTHER" id="PTHR43156">
    <property type="entry name" value="STAGE II SPORULATION PROTEIN E-RELATED"/>
    <property type="match status" value="1"/>
</dbReference>
<dbReference type="PANTHER" id="PTHR43156:SF9">
    <property type="entry name" value="HAMP DOMAIN-CONTAINING PROTEIN"/>
    <property type="match status" value="1"/>
</dbReference>
<dbReference type="InterPro" id="IPR003660">
    <property type="entry name" value="HAMP_dom"/>
</dbReference>
<dbReference type="GO" id="GO:0007165">
    <property type="term" value="P:signal transduction"/>
    <property type="evidence" value="ECO:0007669"/>
    <property type="project" value="InterPro"/>
</dbReference>
<evidence type="ECO:0000259" key="5">
    <source>
        <dbReference type="PROSITE" id="PS50885"/>
    </source>
</evidence>
<feature type="domain" description="PAC" evidence="4">
    <location>
        <begin position="477"/>
        <end position="531"/>
    </location>
</feature>
<keyword evidence="2" id="KW-1133">Transmembrane helix</keyword>